<organism evidence="6 7">
    <name type="scientific">Nonomuraea montanisoli</name>
    <dbReference type="NCBI Taxonomy" id="2741721"/>
    <lineage>
        <taxon>Bacteria</taxon>
        <taxon>Bacillati</taxon>
        <taxon>Actinomycetota</taxon>
        <taxon>Actinomycetes</taxon>
        <taxon>Streptosporangiales</taxon>
        <taxon>Streptosporangiaceae</taxon>
        <taxon>Nonomuraea</taxon>
    </lineage>
</organism>
<dbReference type="Pfam" id="PF00912">
    <property type="entry name" value="Transgly"/>
    <property type="match status" value="1"/>
</dbReference>
<feature type="compositionally biased region" description="Polar residues" evidence="2">
    <location>
        <begin position="57"/>
        <end position="70"/>
    </location>
</feature>
<feature type="domain" description="Glycosyl transferase family 51" evidence="3">
    <location>
        <begin position="64"/>
        <end position="229"/>
    </location>
</feature>
<dbReference type="InterPro" id="IPR025141">
    <property type="entry name" value="DUF4082"/>
</dbReference>
<dbReference type="Pfam" id="PF13313">
    <property type="entry name" value="DUF4082"/>
    <property type="match status" value="2"/>
</dbReference>
<evidence type="ECO:0000313" key="7">
    <source>
        <dbReference type="Proteomes" id="UP000586042"/>
    </source>
</evidence>
<evidence type="ECO:0000313" key="6">
    <source>
        <dbReference type="EMBL" id="NUW36462.1"/>
    </source>
</evidence>
<dbReference type="PANTHER" id="PTHR32282:SF34">
    <property type="entry name" value="PENICILLIN-BINDING PROTEIN 1A"/>
    <property type="match status" value="1"/>
</dbReference>
<feature type="domain" description="N,N-dimethylformamidase beta subunit-like C-terminal" evidence="5">
    <location>
        <begin position="376"/>
        <end position="774"/>
    </location>
</feature>
<dbReference type="RefSeq" id="WP_175593906.1">
    <property type="nucleotide sequence ID" value="NZ_JABWGN010000015.1"/>
</dbReference>
<dbReference type="Proteomes" id="UP000586042">
    <property type="component" value="Unassembled WGS sequence"/>
</dbReference>
<dbReference type="InterPro" id="IPR014756">
    <property type="entry name" value="Ig_E-set"/>
</dbReference>
<evidence type="ECO:0000256" key="2">
    <source>
        <dbReference type="SAM" id="MobiDB-lite"/>
    </source>
</evidence>
<feature type="region of interest" description="Disordered" evidence="2">
    <location>
        <begin position="49"/>
        <end position="70"/>
    </location>
</feature>
<proteinExistence type="predicted"/>
<name>A0A7Y6IDV4_9ACTN</name>
<feature type="compositionally biased region" description="Low complexity" evidence="2">
    <location>
        <begin position="281"/>
        <end position="308"/>
    </location>
</feature>
<dbReference type="InterPro" id="IPR001264">
    <property type="entry name" value="Glyco_trans_51"/>
</dbReference>
<sequence length="1236" mass="131342">MPDGKEKIDRRRRPPRVALIVLGGVAVLAALLWAAWALTPLPGDTRPVDPLAAPVSGESNTTARDHGSSVQLNQVPDHVVRAVLAAEAAAPAPEPGVTMEGLARGVWFALTGRSTGDFAMSQRMAAGQHPEDRSFPRRVADLAVAAKAGLSRSPEWVLERYLNVLDLGGGSRGLQAGARAFFGKDVQDLSVAEGAYLAAAIRRTDPAGDAAAEPAANLRAGWRAVIDSMHRQGTLTAPQAAAQRFPATRLAAAGVSVPSGGARPRIVAATGPAAARTAVTSTPEKAAKAAKPASATNAAKAAKPVAPRKGARRARQNCPPGSIICLENELPGNPPSEWDVIGAGSPDIQGYPTQISVNHGDTINFKINTPATDYRLDIYRFGWYGGLGARLITTLQPSVPLPQTQPDCASDPATGLVDCGTWAVSASWAVPATAVTGVYEAKLVREDGTPGDSQILFVVRDDQRSSEVLFKTSDTTWQAYNRYGGNSLYFGQPANRAYKVSYNRPITTRGVSNGPPNYFFNSEYPMLRWIERNAFDVGYISSIDAVVRPGLLLGHDALLSVGHDEYWSEEMRDNVAAARDDGVNVAFFSANEVFWKTRWEPSIDGADTPFRTMTCYKETLANAKIDPSPQWTGTWRDPRFSPPSNGGRPENQLTGTLFIINGVVNDAIQVPSQYAAMRLWRNTSIANLQPGQVATLSSGTLGFEWDNQPDNSVAPPGLARYSSTTLSYTNKVLLDFGSTYGAGTATHHLTLYRQPSGGGLVFGAGTIQWPWGLDAVHDRDGAPIDIRIQQATVNLFADFGLQPATLQTDLVPATQSTDTAPPTSALTAPLSGATVVTGKTVTISGTAADTGGGVVAGVEVSTDNGTSWQAATGFGPWQFTWVPQTAGNTTLLVRAVDDIGNLQTTLDSRPVTVVGSCPCSLWPSTTVPAVLAQPDSRSVEVGVKFQASQEGAILGIRFYKGAGNTGTHIGNLWTSTGQLLARATFTNETDTGWQQVDFPAPIQVTPGTTYVASYFAPAGHYALNQDYFTTARVNGPLTAPTSTAAGGNGVYRYGSGTAFPTSTFRSSNYWVDVSFSPTNLFPSTSVPAVVNGTDANAVTLGVRFQSLVPGTIRGIRFYKGAQNTGTHIGTLWTNAGAKLASATFTNETASGWQEVIFSTPVRITPNTTYVASYNTLVGHFSYNQNFFTTQYNNPPLIGLASGVQGNGVYRYTSQNLFPTATFKASNYWVDVVFDAD</sequence>
<feature type="region of interest" description="Disordered" evidence="2">
    <location>
        <begin position="281"/>
        <end position="317"/>
    </location>
</feature>
<protein>
    <submittedName>
        <fullName evidence="6">DUF4082 domain-containing protein</fullName>
    </submittedName>
</protein>
<dbReference type="SUPFAM" id="SSF53955">
    <property type="entry name" value="Lysozyme-like"/>
    <property type="match status" value="1"/>
</dbReference>
<feature type="domain" description="DUF4082" evidence="4">
    <location>
        <begin position="926"/>
        <end position="1071"/>
    </location>
</feature>
<evidence type="ECO:0000256" key="1">
    <source>
        <dbReference type="ARBA" id="ARBA00022679"/>
    </source>
</evidence>
<gene>
    <name evidence="6" type="ORF">HTZ77_34385</name>
</gene>
<dbReference type="Gene3D" id="1.10.3810.10">
    <property type="entry name" value="Biosynthetic peptidoglycan transglycosylase-like"/>
    <property type="match status" value="1"/>
</dbReference>
<dbReference type="InterPro" id="IPR036950">
    <property type="entry name" value="PBP_transglycosylase"/>
</dbReference>
<feature type="region of interest" description="Disordered" evidence="2">
    <location>
        <begin position="627"/>
        <end position="648"/>
    </location>
</feature>
<reference evidence="6 7" key="1">
    <citation type="submission" date="2020-06" db="EMBL/GenBank/DDBJ databases">
        <title>Nonomuraea sp. SMC257, a novel actinomycete isolated from soil.</title>
        <authorList>
            <person name="Chanama M."/>
        </authorList>
    </citation>
    <scope>NUCLEOTIDE SEQUENCE [LARGE SCALE GENOMIC DNA]</scope>
    <source>
        <strain evidence="6 7">SMC257</strain>
    </source>
</reference>
<keyword evidence="1" id="KW-0808">Transferase</keyword>
<dbReference type="InterPro" id="IPR046540">
    <property type="entry name" value="DMFA2_C"/>
</dbReference>
<feature type="domain" description="DUF4082" evidence="4">
    <location>
        <begin position="1085"/>
        <end position="1229"/>
    </location>
</feature>
<dbReference type="GO" id="GO:0009252">
    <property type="term" value="P:peptidoglycan biosynthetic process"/>
    <property type="evidence" value="ECO:0007669"/>
    <property type="project" value="TreeGrafter"/>
</dbReference>
<dbReference type="AlphaFoldDB" id="A0A7Y6IDV4"/>
<accession>A0A7Y6IDV4</accession>
<comment type="caution">
    <text evidence="6">The sequence shown here is derived from an EMBL/GenBank/DDBJ whole genome shotgun (WGS) entry which is preliminary data.</text>
</comment>
<dbReference type="PANTHER" id="PTHR32282">
    <property type="entry name" value="BINDING PROTEIN TRANSPEPTIDASE, PUTATIVE-RELATED"/>
    <property type="match status" value="1"/>
</dbReference>
<dbReference type="GO" id="GO:0030288">
    <property type="term" value="C:outer membrane-bounded periplasmic space"/>
    <property type="evidence" value="ECO:0007669"/>
    <property type="project" value="TreeGrafter"/>
</dbReference>
<keyword evidence="7" id="KW-1185">Reference proteome</keyword>
<dbReference type="Gene3D" id="2.60.40.650">
    <property type="match status" value="1"/>
</dbReference>
<dbReference type="InterPro" id="IPR023346">
    <property type="entry name" value="Lysozyme-like_dom_sf"/>
</dbReference>
<dbReference type="EMBL" id="JABWGN010000015">
    <property type="protein sequence ID" value="NUW36462.1"/>
    <property type="molecule type" value="Genomic_DNA"/>
</dbReference>
<dbReference type="InterPro" id="IPR050396">
    <property type="entry name" value="Glycosyltr_51/Transpeptidase"/>
</dbReference>
<evidence type="ECO:0000259" key="4">
    <source>
        <dbReference type="Pfam" id="PF13313"/>
    </source>
</evidence>
<evidence type="ECO:0000259" key="5">
    <source>
        <dbReference type="Pfam" id="PF20254"/>
    </source>
</evidence>
<dbReference type="Pfam" id="PF20254">
    <property type="entry name" value="DMFA2_C"/>
    <property type="match status" value="1"/>
</dbReference>
<evidence type="ECO:0000259" key="3">
    <source>
        <dbReference type="Pfam" id="PF00912"/>
    </source>
</evidence>
<dbReference type="SUPFAM" id="SSF81296">
    <property type="entry name" value="E set domains"/>
    <property type="match status" value="1"/>
</dbReference>
<dbReference type="Pfam" id="PF17957">
    <property type="entry name" value="Big_7"/>
    <property type="match status" value="1"/>
</dbReference>
<dbReference type="GO" id="GO:0008955">
    <property type="term" value="F:peptidoglycan glycosyltransferase activity"/>
    <property type="evidence" value="ECO:0007669"/>
    <property type="project" value="TreeGrafter"/>
</dbReference>